<dbReference type="Proteomes" id="UP001215078">
    <property type="component" value="Unassembled WGS sequence"/>
</dbReference>
<dbReference type="RefSeq" id="WP_229070569.1">
    <property type="nucleotide sequence ID" value="NZ_BAABYJ010000001.1"/>
</dbReference>
<dbReference type="Proteomes" id="UP001214017">
    <property type="component" value="Unassembled WGS sequence"/>
</dbReference>
<sequence length="47" mass="5556">MQQKKTKIILDADVIIHFVKAEAFSLLPDIFPEYEYVILVSPLREHR</sequence>
<dbReference type="AlphaFoldDB" id="A0AAP3STA1"/>
<accession>A0AAP3STA1</accession>
<evidence type="ECO:0000313" key="3">
    <source>
        <dbReference type="Proteomes" id="UP001214017"/>
    </source>
</evidence>
<reference evidence="1" key="1">
    <citation type="submission" date="2022-10" db="EMBL/GenBank/DDBJ databases">
        <title>Human gut microbiome strain richness.</title>
        <authorList>
            <person name="Chen-Liaw A."/>
        </authorList>
    </citation>
    <scope>NUCLEOTIDE SEQUENCE</scope>
    <source>
        <strain evidence="1">F7_m1001271B151109d0_201107</strain>
        <strain evidence="2">RTP21484st1_H8_RTP21484_190118</strain>
    </source>
</reference>
<gene>
    <name evidence="1" type="ORF">PO240_20665</name>
    <name evidence="2" type="ORF">PQ628_17450</name>
</gene>
<comment type="caution">
    <text evidence="1">The sequence shown here is derived from an EMBL/GenBank/DDBJ whole genome shotgun (WGS) entry which is preliminary data.</text>
</comment>
<proteinExistence type="predicted"/>
<name>A0AAP3STA1_BACOV</name>
<protein>
    <submittedName>
        <fullName evidence="1">Uncharacterized protein</fullName>
    </submittedName>
</protein>
<evidence type="ECO:0000313" key="1">
    <source>
        <dbReference type="EMBL" id="MDC2410290.1"/>
    </source>
</evidence>
<organism evidence="1 3">
    <name type="scientific">Bacteroides ovatus</name>
    <dbReference type="NCBI Taxonomy" id="28116"/>
    <lineage>
        <taxon>Bacteria</taxon>
        <taxon>Pseudomonadati</taxon>
        <taxon>Bacteroidota</taxon>
        <taxon>Bacteroidia</taxon>
        <taxon>Bacteroidales</taxon>
        <taxon>Bacteroidaceae</taxon>
        <taxon>Bacteroides</taxon>
    </lineage>
</organism>
<evidence type="ECO:0000313" key="2">
    <source>
        <dbReference type="EMBL" id="MDC7959994.1"/>
    </source>
</evidence>
<dbReference type="EMBL" id="JAQNWR010000017">
    <property type="protein sequence ID" value="MDC2410290.1"/>
    <property type="molecule type" value="Genomic_DNA"/>
</dbReference>
<dbReference type="EMBL" id="JAQQPO010000021">
    <property type="protein sequence ID" value="MDC7959994.1"/>
    <property type="molecule type" value="Genomic_DNA"/>
</dbReference>